<evidence type="ECO:0000259" key="7">
    <source>
        <dbReference type="Pfam" id="PF04542"/>
    </source>
</evidence>
<protein>
    <submittedName>
        <fullName evidence="9">Sigma-70 family RNA polymerase sigma factor</fullName>
    </submittedName>
</protein>
<evidence type="ECO:0000313" key="10">
    <source>
        <dbReference type="Proteomes" id="UP001217485"/>
    </source>
</evidence>
<dbReference type="InterPro" id="IPR014284">
    <property type="entry name" value="RNA_pol_sigma-70_dom"/>
</dbReference>
<dbReference type="InterPro" id="IPR013324">
    <property type="entry name" value="RNA_pol_sigma_r3/r4-like"/>
</dbReference>
<proteinExistence type="inferred from homology"/>
<evidence type="ECO:0000259" key="8">
    <source>
        <dbReference type="Pfam" id="PF08281"/>
    </source>
</evidence>
<evidence type="ECO:0000256" key="2">
    <source>
        <dbReference type="ARBA" id="ARBA00023015"/>
    </source>
</evidence>
<dbReference type="Pfam" id="PF08281">
    <property type="entry name" value="Sigma70_r4_2"/>
    <property type="match status" value="1"/>
</dbReference>
<keyword evidence="10" id="KW-1185">Reference proteome</keyword>
<name>A0ABT5BVH1_9BACT</name>
<evidence type="ECO:0000256" key="3">
    <source>
        <dbReference type="ARBA" id="ARBA00023082"/>
    </source>
</evidence>
<dbReference type="InterPro" id="IPR007627">
    <property type="entry name" value="RNA_pol_sigma70_r2"/>
</dbReference>
<feature type="domain" description="RNA polymerase sigma factor 70 region 4 type 2" evidence="8">
    <location>
        <begin position="152"/>
        <end position="201"/>
    </location>
</feature>
<dbReference type="RefSeq" id="WP_272094924.1">
    <property type="nucleotide sequence ID" value="NZ_JAQNDK010000001.1"/>
</dbReference>
<dbReference type="PANTHER" id="PTHR43133">
    <property type="entry name" value="RNA POLYMERASE ECF-TYPE SIGMA FACTO"/>
    <property type="match status" value="1"/>
</dbReference>
<evidence type="ECO:0000256" key="6">
    <source>
        <dbReference type="SAM" id="MobiDB-lite"/>
    </source>
</evidence>
<comment type="caution">
    <text evidence="9">The sequence shown here is derived from an EMBL/GenBank/DDBJ whole genome shotgun (WGS) entry which is preliminary data.</text>
</comment>
<evidence type="ECO:0000256" key="4">
    <source>
        <dbReference type="ARBA" id="ARBA00023125"/>
    </source>
</evidence>
<dbReference type="NCBIfam" id="TIGR02937">
    <property type="entry name" value="sigma70-ECF"/>
    <property type="match status" value="1"/>
</dbReference>
<comment type="similarity">
    <text evidence="1">Belongs to the sigma-70 factor family. ECF subfamily.</text>
</comment>
<sequence>MTASQPPRPPPAPAHDTDPGSASDADPGLTADAAPGTAAEPPPRPTFEEVYTGLLRYVLRVLWRMGVPARHLRDVAQEVFLVVHCRFGEYDPRFSMKAWVAGIASNLALRHVRLARNRRELLARSDGERVDVADPGYDAEQRFAQAETQRIVRGLVQRIEGDRRVVFLLYELEDIEMREIAAALQISENTAWDRLRRARKEFAAAVKRLGARERDALGLYGARSALAPLALVHGLRLLELGDARLDLPEDLGEVLWARLRALLAPGEGDGGASADLAARVLPPGEGAAEAVPAWDARRAPASFARGGIEVMRAKLVAAGAALFLGGAGAGAGTLYAALPRTAPPEIGLARGDTLAAVPVGSDAPAALADVPAAVSSAAPAPAPPAAVGAGAAVPPMDADLTLIQRAIAALGSGRAGEALGALDRHARSYPRSPRAQQRETLAIQALEQTGRRVEAAARAARFREAFPGSAYLPAIEDALNGSP</sequence>
<dbReference type="Gene3D" id="1.10.1740.10">
    <property type="match status" value="1"/>
</dbReference>
<dbReference type="InterPro" id="IPR039425">
    <property type="entry name" value="RNA_pol_sigma-70-like"/>
</dbReference>
<dbReference type="Pfam" id="PF04542">
    <property type="entry name" value="Sigma70_r2"/>
    <property type="match status" value="1"/>
</dbReference>
<dbReference type="SUPFAM" id="SSF88659">
    <property type="entry name" value="Sigma3 and sigma4 domains of RNA polymerase sigma factors"/>
    <property type="match status" value="1"/>
</dbReference>
<keyword evidence="3" id="KW-0731">Sigma factor</keyword>
<dbReference type="InterPro" id="IPR036388">
    <property type="entry name" value="WH-like_DNA-bd_sf"/>
</dbReference>
<evidence type="ECO:0000313" key="9">
    <source>
        <dbReference type="EMBL" id="MDC0678152.1"/>
    </source>
</evidence>
<dbReference type="Proteomes" id="UP001217485">
    <property type="component" value="Unassembled WGS sequence"/>
</dbReference>
<reference evidence="9 10" key="1">
    <citation type="submission" date="2023-01" db="EMBL/GenBank/DDBJ databases">
        <title>Minimal conservation of predation-associated metabolite biosynthetic gene clusters underscores biosynthetic potential of Myxococcota including descriptions for ten novel species: Archangium lansinium sp. nov., Myxococcus landrumus sp. nov., Nannocystis bai.</title>
        <authorList>
            <person name="Ahearne A."/>
            <person name="Stevens C."/>
            <person name="Dowd S."/>
        </authorList>
    </citation>
    <scope>NUCLEOTIDE SEQUENCE [LARGE SCALE GENOMIC DNA]</scope>
    <source>
        <strain evidence="9 10">WIWO2</strain>
    </source>
</reference>
<feature type="domain" description="RNA polymerase sigma-70 region 2" evidence="7">
    <location>
        <begin position="51"/>
        <end position="116"/>
    </location>
</feature>
<dbReference type="Gene3D" id="1.25.40.10">
    <property type="entry name" value="Tetratricopeptide repeat domain"/>
    <property type="match status" value="1"/>
</dbReference>
<dbReference type="InterPro" id="IPR013249">
    <property type="entry name" value="RNA_pol_sigma70_r4_t2"/>
</dbReference>
<gene>
    <name evidence="9" type="ORF">POL72_10440</name>
</gene>
<keyword evidence="5" id="KW-0804">Transcription</keyword>
<dbReference type="InterPro" id="IPR011990">
    <property type="entry name" value="TPR-like_helical_dom_sf"/>
</dbReference>
<dbReference type="EMBL" id="JAQNDK010000001">
    <property type="protein sequence ID" value="MDC0678152.1"/>
    <property type="molecule type" value="Genomic_DNA"/>
</dbReference>
<keyword evidence="2" id="KW-0805">Transcription regulation</keyword>
<dbReference type="PANTHER" id="PTHR43133:SF8">
    <property type="entry name" value="RNA POLYMERASE SIGMA FACTOR HI_1459-RELATED"/>
    <property type="match status" value="1"/>
</dbReference>
<evidence type="ECO:0000256" key="5">
    <source>
        <dbReference type="ARBA" id="ARBA00023163"/>
    </source>
</evidence>
<organism evidence="9 10">
    <name type="scientific">Sorangium atrum</name>
    <dbReference type="NCBI Taxonomy" id="2995308"/>
    <lineage>
        <taxon>Bacteria</taxon>
        <taxon>Pseudomonadati</taxon>
        <taxon>Myxococcota</taxon>
        <taxon>Polyangia</taxon>
        <taxon>Polyangiales</taxon>
        <taxon>Polyangiaceae</taxon>
        <taxon>Sorangium</taxon>
    </lineage>
</organism>
<evidence type="ECO:0000256" key="1">
    <source>
        <dbReference type="ARBA" id="ARBA00010641"/>
    </source>
</evidence>
<keyword evidence="4" id="KW-0238">DNA-binding</keyword>
<accession>A0ABT5BVH1</accession>
<dbReference type="InterPro" id="IPR013325">
    <property type="entry name" value="RNA_pol_sigma_r2"/>
</dbReference>
<dbReference type="Gene3D" id="1.10.10.10">
    <property type="entry name" value="Winged helix-like DNA-binding domain superfamily/Winged helix DNA-binding domain"/>
    <property type="match status" value="1"/>
</dbReference>
<dbReference type="SUPFAM" id="SSF88946">
    <property type="entry name" value="Sigma2 domain of RNA polymerase sigma factors"/>
    <property type="match status" value="1"/>
</dbReference>
<feature type="region of interest" description="Disordered" evidence="6">
    <location>
        <begin position="1"/>
        <end position="45"/>
    </location>
</feature>
<feature type="compositionally biased region" description="Pro residues" evidence="6">
    <location>
        <begin position="1"/>
        <end position="13"/>
    </location>
</feature>